<dbReference type="PATRIC" id="fig|84531.8.peg.4680"/>
<evidence type="ECO:0000256" key="1">
    <source>
        <dbReference type="SAM" id="MobiDB-lite"/>
    </source>
</evidence>
<dbReference type="EMBL" id="CP011129">
    <property type="protein sequence ID" value="ALN82791.1"/>
    <property type="molecule type" value="Genomic_DNA"/>
</dbReference>
<dbReference type="AlphaFoldDB" id="A0A0S2FH07"/>
<protein>
    <submittedName>
        <fullName evidence="2">Uncharacterized protein</fullName>
    </submittedName>
</protein>
<gene>
    <name evidence="2" type="ORF">LA76x_4688</name>
</gene>
<name>A0A0S2FH07_LYSAN</name>
<accession>A0A0S2FH07</accession>
<organism evidence="2 3">
    <name type="scientific">Lysobacter antibioticus</name>
    <dbReference type="NCBI Taxonomy" id="84531"/>
    <lineage>
        <taxon>Bacteria</taxon>
        <taxon>Pseudomonadati</taxon>
        <taxon>Pseudomonadota</taxon>
        <taxon>Gammaproteobacteria</taxon>
        <taxon>Lysobacterales</taxon>
        <taxon>Lysobacteraceae</taxon>
        <taxon>Lysobacter</taxon>
    </lineage>
</organism>
<evidence type="ECO:0000313" key="3">
    <source>
        <dbReference type="Proteomes" id="UP000060787"/>
    </source>
</evidence>
<reference evidence="2 3" key="1">
    <citation type="journal article" date="2015" name="BMC Genomics">
        <title>Comparative genomics and metabolic profiling of the genus Lysobacter.</title>
        <authorList>
            <person name="de Bruijn I."/>
            <person name="Cheng X."/>
            <person name="de Jager V."/>
            <person name="Exposito R.G."/>
            <person name="Watrous J."/>
            <person name="Patel N."/>
            <person name="Postma J."/>
            <person name="Dorrestein P.C."/>
            <person name="Kobayashi D."/>
            <person name="Raaijmakers J.M."/>
        </authorList>
    </citation>
    <scope>NUCLEOTIDE SEQUENCE [LARGE SCALE GENOMIC DNA]</scope>
    <source>
        <strain evidence="2 3">76</strain>
    </source>
</reference>
<dbReference type="Proteomes" id="UP000060787">
    <property type="component" value="Chromosome"/>
</dbReference>
<proteinExistence type="predicted"/>
<dbReference type="KEGG" id="lab:LA76x_4688"/>
<sequence>MSRPGCGWRRAPERRAHEPRRRPTAAWPRPCGDVPDIACPRSECEPMRSTARIEPSRTMFRD</sequence>
<feature type="region of interest" description="Disordered" evidence="1">
    <location>
        <begin position="1"/>
        <end position="32"/>
    </location>
</feature>
<evidence type="ECO:0000313" key="2">
    <source>
        <dbReference type="EMBL" id="ALN82791.1"/>
    </source>
</evidence>
<keyword evidence="3" id="KW-1185">Reference proteome</keyword>